<dbReference type="Pfam" id="PF03088">
    <property type="entry name" value="Str_synth"/>
    <property type="match status" value="1"/>
</dbReference>
<sequence length="311" mass="34623">MKFLESGPLFWSLSTVLLVASSFVGGYADTQKNYELALSSVTGPETIAFDCHGEGPYASVSDGRILKWQGSQLGWTEFAIPTFYRPRNLCDGSSNPNWEPICGRPLGIKFNTKTCELYIADAYFGLLKVGPNGGVAQHLATSAEGIPFRLTNALDIDPQTGVVYFSDTSIFFPRRAWRESIRLGDKTGRLMRYDPITKIVTVLMRGLAFANGVALSKDSSFILVAESATNQVHRFWLRGPRAQTSELFLHLERSPDNINRNEKGEFWIAVGSGRQTPQNPPQQRGTLEGQVVDPWLSRDAVGIRVDEKERW</sequence>
<dbReference type="EMBL" id="VOIH02000012">
    <property type="protein sequence ID" value="KAF3430869.1"/>
    <property type="molecule type" value="Genomic_DNA"/>
</dbReference>
<evidence type="ECO:0000256" key="2">
    <source>
        <dbReference type="ARBA" id="ARBA00009191"/>
    </source>
</evidence>
<gene>
    <name evidence="7" type="ORF">FNV43_RR25598</name>
    <name evidence="8" type="ORF">FNV43_RR26593</name>
</gene>
<dbReference type="OrthoDB" id="5307922at2759"/>
<dbReference type="GO" id="GO:0016787">
    <property type="term" value="F:hydrolase activity"/>
    <property type="evidence" value="ECO:0007669"/>
    <property type="project" value="TreeGrafter"/>
</dbReference>
<dbReference type="InterPro" id="IPR018119">
    <property type="entry name" value="Strictosidine_synth_cons-reg"/>
</dbReference>
<comment type="similarity">
    <text evidence="2">Belongs to the strictosidine synthase family.</text>
</comment>
<dbReference type="GO" id="GO:0012505">
    <property type="term" value="C:endomembrane system"/>
    <property type="evidence" value="ECO:0007669"/>
    <property type="project" value="TreeGrafter"/>
</dbReference>
<name>A0A8K0DV87_9ROSA</name>
<dbReference type="PANTHER" id="PTHR10426">
    <property type="entry name" value="STRICTOSIDINE SYNTHASE-RELATED"/>
    <property type="match status" value="1"/>
</dbReference>
<evidence type="ECO:0000313" key="8">
    <source>
        <dbReference type="EMBL" id="KAF3431857.1"/>
    </source>
</evidence>
<keyword evidence="9" id="KW-1185">Reference proteome</keyword>
<keyword evidence="5" id="KW-0732">Signal</keyword>
<dbReference type="AlphaFoldDB" id="A0A8K0DV87"/>
<dbReference type="InterPro" id="IPR011042">
    <property type="entry name" value="6-blade_b-propeller_TolB-like"/>
</dbReference>
<protein>
    <recommendedName>
        <fullName evidence="6">Strictosidine synthase conserved region domain-containing protein</fullName>
    </recommendedName>
</protein>
<comment type="caution">
    <text evidence="8">The sequence shown here is derived from an EMBL/GenBank/DDBJ whole genome shotgun (WGS) entry which is preliminary data.</text>
</comment>
<evidence type="ECO:0000259" key="6">
    <source>
        <dbReference type="Pfam" id="PF03088"/>
    </source>
</evidence>
<organism evidence="8 9">
    <name type="scientific">Rhamnella rubrinervis</name>
    <dbReference type="NCBI Taxonomy" id="2594499"/>
    <lineage>
        <taxon>Eukaryota</taxon>
        <taxon>Viridiplantae</taxon>
        <taxon>Streptophyta</taxon>
        <taxon>Embryophyta</taxon>
        <taxon>Tracheophyta</taxon>
        <taxon>Spermatophyta</taxon>
        <taxon>Magnoliopsida</taxon>
        <taxon>eudicotyledons</taxon>
        <taxon>Gunneridae</taxon>
        <taxon>Pentapetalae</taxon>
        <taxon>rosids</taxon>
        <taxon>fabids</taxon>
        <taxon>Rosales</taxon>
        <taxon>Rhamnaceae</taxon>
        <taxon>rhamnoid group</taxon>
        <taxon>Rhamneae</taxon>
        <taxon>Rhamnella</taxon>
    </lineage>
</organism>
<dbReference type="SUPFAM" id="SSF63829">
    <property type="entry name" value="Calcium-dependent phosphotriesterase"/>
    <property type="match status" value="1"/>
</dbReference>
<keyword evidence="3" id="KW-0926">Vacuole</keyword>
<evidence type="ECO:0000256" key="1">
    <source>
        <dbReference type="ARBA" id="ARBA00004116"/>
    </source>
</evidence>
<evidence type="ECO:0000256" key="3">
    <source>
        <dbReference type="ARBA" id="ARBA00022554"/>
    </source>
</evidence>
<evidence type="ECO:0000313" key="9">
    <source>
        <dbReference type="Proteomes" id="UP000796880"/>
    </source>
</evidence>
<dbReference type="GO" id="GO:0005773">
    <property type="term" value="C:vacuole"/>
    <property type="evidence" value="ECO:0007669"/>
    <property type="project" value="UniProtKB-SubCell"/>
</dbReference>
<feature type="chain" id="PRO_5035706666" description="Strictosidine synthase conserved region domain-containing protein" evidence="5">
    <location>
        <begin position="29"/>
        <end position="311"/>
    </location>
</feature>
<evidence type="ECO:0000256" key="4">
    <source>
        <dbReference type="ARBA" id="ARBA00023180"/>
    </source>
</evidence>
<dbReference type="PANTHER" id="PTHR10426:SF86">
    <property type="entry name" value="PROTEIN STRICTOSIDINE SYNTHASE-LIKE 10-LIKE"/>
    <property type="match status" value="1"/>
</dbReference>
<reference evidence="8" key="1">
    <citation type="submission" date="2020-03" db="EMBL/GenBank/DDBJ databases">
        <title>A high-quality chromosome-level genome assembly of a woody plant with both climbing and erect habits, Rhamnella rubrinervis.</title>
        <authorList>
            <person name="Lu Z."/>
            <person name="Yang Y."/>
            <person name="Zhu X."/>
            <person name="Sun Y."/>
        </authorList>
    </citation>
    <scope>NUCLEOTIDE SEQUENCE</scope>
    <source>
        <strain evidence="8">BYM</strain>
        <tissue evidence="8">Leaf</tissue>
    </source>
</reference>
<keyword evidence="4" id="KW-0325">Glycoprotein</keyword>
<evidence type="ECO:0000313" key="7">
    <source>
        <dbReference type="EMBL" id="KAF3430869.1"/>
    </source>
</evidence>
<dbReference type="EMBL" id="VOIH02000012">
    <property type="protein sequence ID" value="KAF3431857.1"/>
    <property type="molecule type" value="Genomic_DNA"/>
</dbReference>
<comment type="subcellular location">
    <subcellularLocation>
        <location evidence="1">Vacuole</location>
    </subcellularLocation>
</comment>
<dbReference type="Gene3D" id="2.120.10.30">
    <property type="entry name" value="TolB, C-terminal domain"/>
    <property type="match status" value="1"/>
</dbReference>
<accession>A0A8K0DV87</accession>
<feature type="domain" description="Strictosidine synthase conserved region" evidence="6">
    <location>
        <begin position="152"/>
        <end position="239"/>
    </location>
</feature>
<proteinExistence type="inferred from homology"/>
<feature type="signal peptide" evidence="5">
    <location>
        <begin position="1"/>
        <end position="28"/>
    </location>
</feature>
<evidence type="ECO:0000256" key="5">
    <source>
        <dbReference type="SAM" id="SignalP"/>
    </source>
</evidence>
<dbReference type="Proteomes" id="UP000796880">
    <property type="component" value="Unassembled WGS sequence"/>
</dbReference>